<proteinExistence type="evidence at transcript level"/>
<feature type="signal peptide" evidence="1">
    <location>
        <begin position="1"/>
        <end position="21"/>
    </location>
</feature>
<dbReference type="AlphaFoldDB" id="A0A0S1MJ31"/>
<protein>
    <recommendedName>
        <fullName evidence="3">Secreted protein</fullName>
    </recommendedName>
</protein>
<evidence type="ECO:0008006" key="3">
    <source>
        <dbReference type="Google" id="ProtNLM"/>
    </source>
</evidence>
<name>A0A0S1MJ31_PHAPC</name>
<evidence type="ECO:0000256" key="1">
    <source>
        <dbReference type="SAM" id="SignalP"/>
    </source>
</evidence>
<reference evidence="2" key="1">
    <citation type="submission" date="2015-07" db="EMBL/GenBank/DDBJ databases">
        <title>Elucidating the P. pachyrhizi secretome and potential effectors.</title>
        <authorList>
            <person name="de Carvalho M.C.C.G."/>
            <person name="Nascimento L.C."/>
            <person name="Darben L.M."/>
            <person name="Polizel-Podanosqui A.M."/>
            <person name="Lopes-Caitar V.S."/>
            <person name="Rocha C.S."/>
            <person name="Qi M."/>
            <person name="Carazolle M."/>
            <person name="Kuwahara M.K."/>
            <person name="Pereira G.A.G."/>
            <person name="Abdelnoor R.V."/>
            <person name="Whitham S.A."/>
            <person name="Marcelino-Guimaraes F.C."/>
        </authorList>
    </citation>
    <scope>NUCLEOTIDE SEQUENCE</scope>
</reference>
<evidence type="ECO:0000313" key="2">
    <source>
        <dbReference type="EMBL" id="ALL40880.1"/>
    </source>
</evidence>
<feature type="chain" id="PRO_5006589129" description="Secreted protein" evidence="1">
    <location>
        <begin position="22"/>
        <end position="72"/>
    </location>
</feature>
<organism evidence="2">
    <name type="scientific">Phakopsora pachyrhizi</name>
    <name type="common">Asian soybean rust disease fungus</name>
    <dbReference type="NCBI Taxonomy" id="170000"/>
    <lineage>
        <taxon>Eukaryota</taxon>
        <taxon>Fungi</taxon>
        <taxon>Dikarya</taxon>
        <taxon>Basidiomycota</taxon>
        <taxon>Pucciniomycotina</taxon>
        <taxon>Pucciniomycetes</taxon>
        <taxon>Pucciniales</taxon>
        <taxon>Phakopsoraceae</taxon>
        <taxon>Phakopsora</taxon>
    </lineage>
</organism>
<sequence length="72" mass="8497">MIDVRLVLFMIWISLQPRFSSLDLRTRVGYMACSGNSSRSCFRAIYPISSKYFYLHSTTPLYRHTGLRRKKC</sequence>
<keyword evidence="1" id="KW-0732">Signal</keyword>
<accession>A0A0S1MJ31</accession>
<dbReference type="EMBL" id="KT246789">
    <property type="protein sequence ID" value="ALL40880.1"/>
    <property type="molecule type" value="mRNA"/>
</dbReference>